<accession>A0A316VPE3</accession>
<proteinExistence type="predicted"/>
<sequence>MHLFSTIACLQEAKPGSTSANENRAASTTRVSGVAPQTSTPSRPARRSRFPPSKEGAASLPTLEHFLMQNRFAALYRSFIRATRNIPNPDARREMIDWIRGDLEPARRVTDLVNLKDRLMLGHVQLKRLQGPVELVSASDVGGPAFGSFTPFRRSGDTSRSANSLDTSAS</sequence>
<reference evidence="3 4" key="1">
    <citation type="journal article" date="2018" name="Mol. Biol. Evol.">
        <title>Broad Genomic Sampling Reveals a Smut Pathogenic Ancestry of the Fungal Clade Ustilaginomycotina.</title>
        <authorList>
            <person name="Kijpornyongpan T."/>
            <person name="Mondo S.J."/>
            <person name="Barry K."/>
            <person name="Sandor L."/>
            <person name="Lee J."/>
            <person name="Lipzen A."/>
            <person name="Pangilinan J."/>
            <person name="LaButti K."/>
            <person name="Hainaut M."/>
            <person name="Henrissat B."/>
            <person name="Grigoriev I.V."/>
            <person name="Spatafora J.W."/>
            <person name="Aime M.C."/>
        </authorList>
    </citation>
    <scope>NUCLEOTIDE SEQUENCE [LARGE SCALE GENOMIC DNA]</scope>
    <source>
        <strain evidence="3 4">MCA 4658</strain>
    </source>
</reference>
<dbReference type="Proteomes" id="UP000245783">
    <property type="component" value="Unassembled WGS sequence"/>
</dbReference>
<keyword evidence="4" id="KW-1185">Reference proteome</keyword>
<dbReference type="OrthoDB" id="74240at2759"/>
<dbReference type="EMBL" id="KZ819514">
    <property type="protein sequence ID" value="PWN38938.1"/>
    <property type="molecule type" value="Genomic_DNA"/>
</dbReference>
<evidence type="ECO:0000259" key="2">
    <source>
        <dbReference type="Pfam" id="PF05347"/>
    </source>
</evidence>
<organism evidence="3 4">
    <name type="scientific">Ceraceosorus guamensis</name>
    <dbReference type="NCBI Taxonomy" id="1522189"/>
    <lineage>
        <taxon>Eukaryota</taxon>
        <taxon>Fungi</taxon>
        <taxon>Dikarya</taxon>
        <taxon>Basidiomycota</taxon>
        <taxon>Ustilaginomycotina</taxon>
        <taxon>Exobasidiomycetes</taxon>
        <taxon>Ceraceosorales</taxon>
        <taxon>Ceraceosoraceae</taxon>
        <taxon>Ceraceosorus</taxon>
    </lineage>
</organism>
<dbReference type="STRING" id="1522189.A0A316VPE3"/>
<protein>
    <recommendedName>
        <fullName evidence="2">Complex 1 LYR protein domain-containing protein</fullName>
    </recommendedName>
</protein>
<dbReference type="CDD" id="cd20262">
    <property type="entry name" value="Complex1_LYR_LYRM2"/>
    <property type="match status" value="1"/>
</dbReference>
<dbReference type="InterPro" id="IPR045293">
    <property type="entry name" value="Complex1_LYR_LYRM2"/>
</dbReference>
<feature type="region of interest" description="Disordered" evidence="1">
    <location>
        <begin position="13"/>
        <end position="57"/>
    </location>
</feature>
<feature type="domain" description="Complex 1 LYR protein" evidence="2">
    <location>
        <begin position="74"/>
        <end position="127"/>
    </location>
</feature>
<gene>
    <name evidence="3" type="ORF">IE81DRAFT_63561</name>
</gene>
<dbReference type="Pfam" id="PF05347">
    <property type="entry name" value="Complex1_LYR"/>
    <property type="match status" value="1"/>
</dbReference>
<evidence type="ECO:0000313" key="3">
    <source>
        <dbReference type="EMBL" id="PWN38938.1"/>
    </source>
</evidence>
<dbReference type="GeneID" id="37039365"/>
<name>A0A316VPE3_9BASI</name>
<feature type="compositionally biased region" description="Polar residues" evidence="1">
    <location>
        <begin position="16"/>
        <end position="38"/>
    </location>
</feature>
<evidence type="ECO:0000256" key="1">
    <source>
        <dbReference type="SAM" id="MobiDB-lite"/>
    </source>
</evidence>
<dbReference type="InParanoid" id="A0A316VPE3"/>
<dbReference type="InterPro" id="IPR008011">
    <property type="entry name" value="Complex1_LYR_dom"/>
</dbReference>
<dbReference type="RefSeq" id="XP_025366098.1">
    <property type="nucleotide sequence ID" value="XM_025517495.1"/>
</dbReference>
<dbReference type="AlphaFoldDB" id="A0A316VPE3"/>
<evidence type="ECO:0000313" key="4">
    <source>
        <dbReference type="Proteomes" id="UP000245783"/>
    </source>
</evidence>